<feature type="transmembrane region" description="Helical" evidence="1">
    <location>
        <begin position="45"/>
        <end position="65"/>
    </location>
</feature>
<feature type="transmembrane region" description="Helical" evidence="1">
    <location>
        <begin position="151"/>
        <end position="170"/>
    </location>
</feature>
<keyword evidence="1" id="KW-0472">Membrane</keyword>
<feature type="transmembrane region" description="Helical" evidence="1">
    <location>
        <begin position="72"/>
        <end position="90"/>
    </location>
</feature>
<dbReference type="RefSeq" id="WP_113962020.1">
    <property type="nucleotide sequence ID" value="NZ_QNRR01000018.1"/>
</dbReference>
<evidence type="ECO:0000256" key="1">
    <source>
        <dbReference type="SAM" id="Phobius"/>
    </source>
</evidence>
<feature type="domain" description="DUF2157" evidence="2">
    <location>
        <begin position="10"/>
        <end position="151"/>
    </location>
</feature>
<name>A0A366H2E0_9BACT</name>
<feature type="transmembrane region" description="Helical" evidence="1">
    <location>
        <begin position="266"/>
        <end position="284"/>
    </location>
</feature>
<evidence type="ECO:0000313" key="3">
    <source>
        <dbReference type="EMBL" id="RBP36071.1"/>
    </source>
</evidence>
<reference evidence="3 4" key="1">
    <citation type="submission" date="2018-06" db="EMBL/GenBank/DDBJ databases">
        <title>Genomic Encyclopedia of Type Strains, Phase IV (KMG-IV): sequencing the most valuable type-strain genomes for metagenomic binning, comparative biology and taxonomic classification.</title>
        <authorList>
            <person name="Goeker M."/>
        </authorList>
    </citation>
    <scope>NUCLEOTIDE SEQUENCE [LARGE SCALE GENOMIC DNA]</scope>
    <source>
        <strain evidence="3 4">DSM 25532</strain>
    </source>
</reference>
<dbReference type="OrthoDB" id="327621at2"/>
<feature type="transmembrane region" description="Helical" evidence="1">
    <location>
        <begin position="291"/>
        <end position="313"/>
    </location>
</feature>
<keyword evidence="1" id="KW-1133">Transmembrane helix</keyword>
<proteinExistence type="predicted"/>
<accession>A0A366H2E0</accession>
<keyword evidence="4" id="KW-1185">Reference proteome</keyword>
<dbReference type="Pfam" id="PF09925">
    <property type="entry name" value="DUF2157"/>
    <property type="match status" value="1"/>
</dbReference>
<dbReference type="EMBL" id="QNRR01000018">
    <property type="protein sequence ID" value="RBP36071.1"/>
    <property type="molecule type" value="Genomic_DNA"/>
</dbReference>
<sequence length="323" mass="35270">MANARDEILEWAQQGHIPPEHMRSALEKSGALPDESQWRTFFDKVLLSMGAVLLGAGVIFFFAYNWQDLGRFAKFALVQAPILAGLAVVWKLGIDGAPGKAALITITLLVGALLALVGQTYQTGADTFELFAVWALAILPWTLAARFPALWLIWLALVNVAIGLYFNTTGRMLGMAFRPDKLMWVLFGFNTIALAVWEGLAAAGVTWLRERWAMRVMAVASGYLATSLAMHDILDSPRGFPGGLIAWFAWMVVSFCVYRYVVKDLFVLAGGLLSLILVVVTAILKETRFDSAAVFLVIGLIVIGISAAGGWWLKQVASEEESA</sequence>
<dbReference type="Proteomes" id="UP000253426">
    <property type="component" value="Unassembled WGS sequence"/>
</dbReference>
<evidence type="ECO:0000313" key="4">
    <source>
        <dbReference type="Proteomes" id="UP000253426"/>
    </source>
</evidence>
<gene>
    <name evidence="3" type="ORF">DES53_11819</name>
</gene>
<feature type="transmembrane region" description="Helical" evidence="1">
    <location>
        <begin position="102"/>
        <end position="121"/>
    </location>
</feature>
<dbReference type="AlphaFoldDB" id="A0A366H2E0"/>
<feature type="transmembrane region" description="Helical" evidence="1">
    <location>
        <begin position="182"/>
        <end position="200"/>
    </location>
</feature>
<evidence type="ECO:0000259" key="2">
    <source>
        <dbReference type="Pfam" id="PF09925"/>
    </source>
</evidence>
<feature type="transmembrane region" description="Helical" evidence="1">
    <location>
        <begin position="242"/>
        <end position="260"/>
    </location>
</feature>
<keyword evidence="1" id="KW-0812">Transmembrane</keyword>
<comment type="caution">
    <text evidence="3">The sequence shown here is derived from an EMBL/GenBank/DDBJ whole genome shotgun (WGS) entry which is preliminary data.</text>
</comment>
<dbReference type="InterPro" id="IPR018677">
    <property type="entry name" value="DUF2157"/>
</dbReference>
<protein>
    <submittedName>
        <fullName evidence="3">Putative membrane protein DUF2157</fullName>
    </submittedName>
</protein>
<organism evidence="3 4">
    <name type="scientific">Roseimicrobium gellanilyticum</name>
    <dbReference type="NCBI Taxonomy" id="748857"/>
    <lineage>
        <taxon>Bacteria</taxon>
        <taxon>Pseudomonadati</taxon>
        <taxon>Verrucomicrobiota</taxon>
        <taxon>Verrucomicrobiia</taxon>
        <taxon>Verrucomicrobiales</taxon>
        <taxon>Verrucomicrobiaceae</taxon>
        <taxon>Roseimicrobium</taxon>
    </lineage>
</organism>